<keyword evidence="1" id="KW-1185">Reference proteome</keyword>
<reference evidence="2" key="1">
    <citation type="submission" date="2022-11" db="UniProtKB">
        <authorList>
            <consortium name="WormBaseParasite"/>
        </authorList>
    </citation>
    <scope>IDENTIFICATION</scope>
</reference>
<evidence type="ECO:0000313" key="2">
    <source>
        <dbReference type="WBParaSite" id="ACRNAN_scaffold3247.g12477.t1"/>
    </source>
</evidence>
<dbReference type="AlphaFoldDB" id="A0A914DPV9"/>
<name>A0A914DPV9_9BILA</name>
<organism evidence="1 2">
    <name type="scientific">Acrobeloides nanus</name>
    <dbReference type="NCBI Taxonomy" id="290746"/>
    <lineage>
        <taxon>Eukaryota</taxon>
        <taxon>Metazoa</taxon>
        <taxon>Ecdysozoa</taxon>
        <taxon>Nematoda</taxon>
        <taxon>Chromadorea</taxon>
        <taxon>Rhabditida</taxon>
        <taxon>Tylenchina</taxon>
        <taxon>Cephalobomorpha</taxon>
        <taxon>Cephaloboidea</taxon>
        <taxon>Cephalobidae</taxon>
        <taxon>Acrobeloides</taxon>
    </lineage>
</organism>
<evidence type="ECO:0000313" key="1">
    <source>
        <dbReference type="Proteomes" id="UP000887540"/>
    </source>
</evidence>
<dbReference type="Proteomes" id="UP000887540">
    <property type="component" value="Unplaced"/>
</dbReference>
<accession>A0A914DPV9</accession>
<proteinExistence type="predicted"/>
<sequence length="134" mass="15476">MDDEEYHSSTKNNGFKNENNGYLYINNISTCQPENSNKIVEQLEESLFSAFVGSPKSYASNLARIAAGLREKTQFYPKSENRTTAPFKESEKAFEIFNLLIEADIFQEFAKQFMKWIREVLHGYEISSSILVRI</sequence>
<dbReference type="WBParaSite" id="ACRNAN_scaffold3247.g12477.t1">
    <property type="protein sequence ID" value="ACRNAN_scaffold3247.g12477.t1"/>
    <property type="gene ID" value="ACRNAN_scaffold3247.g12477"/>
</dbReference>
<protein>
    <submittedName>
        <fullName evidence="2">Uncharacterized protein</fullName>
    </submittedName>
</protein>